<feature type="transmembrane region" description="Helical" evidence="2">
    <location>
        <begin position="226"/>
        <end position="253"/>
    </location>
</feature>
<organism evidence="3 4">
    <name type="scientific">Aspergillus puulaauensis</name>
    <dbReference type="NCBI Taxonomy" id="1220207"/>
    <lineage>
        <taxon>Eukaryota</taxon>
        <taxon>Fungi</taxon>
        <taxon>Dikarya</taxon>
        <taxon>Ascomycota</taxon>
        <taxon>Pezizomycotina</taxon>
        <taxon>Eurotiomycetes</taxon>
        <taxon>Eurotiomycetidae</taxon>
        <taxon>Eurotiales</taxon>
        <taxon>Aspergillaceae</taxon>
        <taxon>Aspergillus</taxon>
    </lineage>
</organism>
<feature type="transmembrane region" description="Helical" evidence="2">
    <location>
        <begin position="31"/>
        <end position="51"/>
    </location>
</feature>
<feature type="transmembrane region" description="Helical" evidence="2">
    <location>
        <begin position="194"/>
        <end position="214"/>
    </location>
</feature>
<name>A0A7R7XC89_9EURO</name>
<dbReference type="KEGG" id="apuu:APUU_11413A"/>
<dbReference type="OrthoDB" id="4507588at2759"/>
<keyword evidence="2" id="KW-1133">Transmembrane helix</keyword>
<feature type="transmembrane region" description="Helical" evidence="2">
    <location>
        <begin position="273"/>
        <end position="290"/>
    </location>
</feature>
<protein>
    <recommendedName>
        <fullName evidence="5">Integral membrane protein</fullName>
    </recommendedName>
</protein>
<evidence type="ECO:0000256" key="1">
    <source>
        <dbReference type="SAM" id="MobiDB-lite"/>
    </source>
</evidence>
<feature type="compositionally biased region" description="Low complexity" evidence="1">
    <location>
        <begin position="341"/>
        <end position="360"/>
    </location>
</feature>
<evidence type="ECO:0000313" key="4">
    <source>
        <dbReference type="Proteomes" id="UP000654913"/>
    </source>
</evidence>
<feature type="region of interest" description="Disordered" evidence="1">
    <location>
        <begin position="341"/>
        <end position="370"/>
    </location>
</feature>
<feature type="transmembrane region" description="Helical" evidence="2">
    <location>
        <begin position="63"/>
        <end position="87"/>
    </location>
</feature>
<dbReference type="Proteomes" id="UP000654913">
    <property type="component" value="Chromosome 1"/>
</dbReference>
<reference evidence="3" key="2">
    <citation type="submission" date="2021-02" db="EMBL/GenBank/DDBJ databases">
        <title>Aspergillus puulaauensis MK2 genome sequence.</title>
        <authorList>
            <person name="Futagami T."/>
            <person name="Mori K."/>
            <person name="Kadooka C."/>
            <person name="Tanaka T."/>
        </authorList>
    </citation>
    <scope>NUCLEOTIDE SEQUENCE</scope>
    <source>
        <strain evidence="3">MK2</strain>
    </source>
</reference>
<proteinExistence type="predicted"/>
<dbReference type="AlphaFoldDB" id="A0A7R7XC89"/>
<evidence type="ECO:0008006" key="5">
    <source>
        <dbReference type="Google" id="ProtNLM"/>
    </source>
</evidence>
<dbReference type="RefSeq" id="XP_041550779.1">
    <property type="nucleotide sequence ID" value="XM_041697501.1"/>
</dbReference>
<keyword evidence="2" id="KW-0472">Membrane</keyword>
<keyword evidence="2" id="KW-0812">Transmembrane</keyword>
<feature type="transmembrane region" description="Helical" evidence="2">
    <location>
        <begin position="99"/>
        <end position="126"/>
    </location>
</feature>
<reference evidence="3" key="1">
    <citation type="submission" date="2021-01" db="EMBL/GenBank/DDBJ databases">
        <authorList>
            <consortium name="Aspergillus puulaauensis MK2 genome sequencing consortium"/>
            <person name="Kazuki M."/>
            <person name="Futagami T."/>
        </authorList>
    </citation>
    <scope>NUCLEOTIDE SEQUENCE</scope>
    <source>
        <strain evidence="3">MK2</strain>
    </source>
</reference>
<dbReference type="GeneID" id="64968590"/>
<accession>A0A7R7XC89</accession>
<feature type="transmembrane region" description="Helical" evidence="2">
    <location>
        <begin position="147"/>
        <end position="169"/>
    </location>
</feature>
<gene>
    <name evidence="3" type="ORF">APUU_11413A</name>
</gene>
<sequence length="370" mass="40297">MAPRRGGGGGSYSSSRISCDSDAFSDEQSRVAIAFAALWFVVAVVLFFTATRRFGLNKKQGSPVVGSVFLGFSMFFALGTHLTNIIVTAMTQCGTGTSYNYVALIVYNWLSHASQFILTALIMTIICRKLQSDFARVQPAILTLQTVWVAILGALLVSLLSMITATYHYSYSDDADPYKIYDLENPIRGIQTTYYTLAVLGLLIASASMLKALFSAPAYLRKGPIATWVPILALSAIGYSAASLGIHIQSAFFVSSATMTSSKYISYVHGQQAGGFLVWFFFFLAFYAALKIASYRSQSGVVHAAPHTSMNPAVPTPHAQQSNTLNHGYDSHLNYNANGYQQSQSQSQNQNQFGGYQPNQGYGGNHPVRY</sequence>
<dbReference type="EMBL" id="AP024443">
    <property type="protein sequence ID" value="BCS18585.1"/>
    <property type="molecule type" value="Genomic_DNA"/>
</dbReference>
<keyword evidence="4" id="KW-1185">Reference proteome</keyword>
<evidence type="ECO:0000256" key="2">
    <source>
        <dbReference type="SAM" id="Phobius"/>
    </source>
</evidence>
<evidence type="ECO:0000313" key="3">
    <source>
        <dbReference type="EMBL" id="BCS18585.1"/>
    </source>
</evidence>